<reference evidence="3" key="1">
    <citation type="submission" date="2017-03" db="EMBL/GenBank/DDBJ databases">
        <title>Phytopthora megakarya and P. palmivora, two closely related causual agents of cacao black pod achieved similar genome size and gene model numbers by different mechanisms.</title>
        <authorList>
            <person name="Ali S."/>
            <person name="Shao J."/>
            <person name="Larry D.J."/>
            <person name="Kronmiller B."/>
            <person name="Shen D."/>
            <person name="Strem M.D."/>
            <person name="Melnick R.L."/>
            <person name="Guiltinan M.J."/>
            <person name="Tyler B.M."/>
            <person name="Meinhardt L.W."/>
            <person name="Bailey B.A."/>
        </authorList>
    </citation>
    <scope>NUCLEOTIDE SEQUENCE [LARGE SCALE GENOMIC DNA]</scope>
    <source>
        <strain evidence="3">zdho120</strain>
    </source>
</reference>
<dbReference type="Gene3D" id="1.10.340.70">
    <property type="match status" value="1"/>
</dbReference>
<dbReference type="InterPro" id="IPR041588">
    <property type="entry name" value="Integrase_H2C2"/>
</dbReference>
<comment type="caution">
    <text evidence="2">The sequence shown here is derived from an EMBL/GenBank/DDBJ whole genome shotgun (WGS) entry which is preliminary data.</text>
</comment>
<feature type="domain" description="Integrase zinc-binding" evidence="1">
    <location>
        <begin position="53"/>
        <end position="98"/>
    </location>
</feature>
<organism evidence="2 3">
    <name type="scientific">Phytophthora megakarya</name>
    <dbReference type="NCBI Taxonomy" id="4795"/>
    <lineage>
        <taxon>Eukaryota</taxon>
        <taxon>Sar</taxon>
        <taxon>Stramenopiles</taxon>
        <taxon>Oomycota</taxon>
        <taxon>Peronosporomycetes</taxon>
        <taxon>Peronosporales</taxon>
        <taxon>Peronosporaceae</taxon>
        <taxon>Phytophthora</taxon>
    </lineage>
</organism>
<evidence type="ECO:0000259" key="1">
    <source>
        <dbReference type="Pfam" id="PF17921"/>
    </source>
</evidence>
<dbReference type="AlphaFoldDB" id="A0A225W3P5"/>
<protein>
    <recommendedName>
        <fullName evidence="1">Integrase zinc-binding domain-containing protein</fullName>
    </recommendedName>
</protein>
<dbReference type="Pfam" id="PF17921">
    <property type="entry name" value="Integrase_H2C2"/>
    <property type="match status" value="1"/>
</dbReference>
<sequence>MEEMYIANNNPECAMNGPVLREHQQKDKMNQQIHTACLAGTNNPDYRLLPYLAYHQNLRHPGGTRQYKTMRQMFYSPGMDTMITKFCHKCQTCKSAKVHGGKQGYGKLPPRTLKTVDPFDIVYFDLIR</sequence>
<evidence type="ECO:0000313" key="2">
    <source>
        <dbReference type="EMBL" id="OWZ12373.1"/>
    </source>
</evidence>
<evidence type="ECO:0000313" key="3">
    <source>
        <dbReference type="Proteomes" id="UP000198211"/>
    </source>
</evidence>
<proteinExistence type="predicted"/>
<accession>A0A225W3P5</accession>
<dbReference type="EMBL" id="NBNE01001866">
    <property type="protein sequence ID" value="OWZ12373.1"/>
    <property type="molecule type" value="Genomic_DNA"/>
</dbReference>
<dbReference type="OrthoDB" id="103811at2759"/>
<keyword evidence="3" id="KW-1185">Reference proteome</keyword>
<gene>
    <name evidence="2" type="ORF">PHMEG_00014478</name>
</gene>
<name>A0A225W3P5_9STRA</name>
<dbReference type="Proteomes" id="UP000198211">
    <property type="component" value="Unassembled WGS sequence"/>
</dbReference>